<dbReference type="RefSeq" id="XP_022103383.1">
    <property type="nucleotide sequence ID" value="XM_022247691.1"/>
</dbReference>
<dbReference type="GO" id="GO:0033962">
    <property type="term" value="P:P-body assembly"/>
    <property type="evidence" value="ECO:0007669"/>
    <property type="project" value="TreeGrafter"/>
</dbReference>
<feature type="compositionally biased region" description="Basic and acidic residues" evidence="3">
    <location>
        <begin position="322"/>
        <end position="337"/>
    </location>
</feature>
<dbReference type="PANTHER" id="PTHR13586">
    <property type="entry name" value="SCD6 PROTEIN-RELATED"/>
    <property type="match status" value="1"/>
</dbReference>
<dbReference type="InterPro" id="IPR019050">
    <property type="entry name" value="FDF_dom"/>
</dbReference>
<feature type="compositionally biased region" description="Basic and acidic residues" evidence="3">
    <location>
        <begin position="473"/>
        <end position="482"/>
    </location>
</feature>
<dbReference type="Pfam" id="PF09532">
    <property type="entry name" value="FDF"/>
    <property type="match status" value="1"/>
</dbReference>
<dbReference type="CTD" id="26065"/>
<sequence>MSESGPYLGSKISLISQAKIRYEGCLYSISPEESTITLSNVRSFGTENRETTRHVPPGNEVYSLIIFKAGDIKDLHVCGLPKEAAESAGSNIAQDPAVLQVHSGAVRSTTSGFQQGPPFGNTQGQFGSYGAMPYNQFGHVGGGIMTGQFGGQTSHPPPGLGRVTPPAMTRRSPTMEQGVQASGPISPQKGTQSSAKIATDKPQPQKSGKEEQGLPQRTPQQQQARRRGSREEKTAQRKDIQRQESRDKKAEASKAEKDSRERGERQERGDRGDRDKGGRGSQQGSRQNWQGYQGRRGRGRGPRSPVTKEKVGSDFDFTAAQFDKKSMEEEFKEKLKLDGTTVNGDAIKGTEDSGNETQPSDAPEEEETAYYDSTKSFFDNISCDSLNKGQRPSWKEERKMNCETFGIAYTRSRGRGGYRGGYYRGGYRGGRGQGRGGGRSYRSNRGRGGWKSQQGWNDYSIDGQPKNETSTGKTEKPSEATA</sequence>
<dbReference type="InterPro" id="IPR025761">
    <property type="entry name" value="FFD_box"/>
</dbReference>
<name>A0A8B7ZCI6_ACAPL</name>
<dbReference type="CDD" id="cd01736">
    <property type="entry name" value="LSm14_N"/>
    <property type="match status" value="1"/>
</dbReference>
<dbReference type="Pfam" id="PF12701">
    <property type="entry name" value="LSM14"/>
    <property type="match status" value="1"/>
</dbReference>
<keyword evidence="5" id="KW-1185">Reference proteome</keyword>
<dbReference type="PANTHER" id="PTHR13586:SF0">
    <property type="entry name" value="TRAILER HITCH, ISOFORM H"/>
    <property type="match status" value="1"/>
</dbReference>
<organism evidence="5 6">
    <name type="scientific">Acanthaster planci</name>
    <name type="common">Crown-of-thorns starfish</name>
    <dbReference type="NCBI Taxonomy" id="133434"/>
    <lineage>
        <taxon>Eukaryota</taxon>
        <taxon>Metazoa</taxon>
        <taxon>Echinodermata</taxon>
        <taxon>Eleutherozoa</taxon>
        <taxon>Asterozoa</taxon>
        <taxon>Asteroidea</taxon>
        <taxon>Valvatacea</taxon>
        <taxon>Valvatida</taxon>
        <taxon>Acanthasteridae</taxon>
        <taxon>Acanthaster</taxon>
    </lineage>
</organism>
<feature type="region of interest" description="Disordered" evidence="3">
    <location>
        <begin position="145"/>
        <end position="368"/>
    </location>
</feature>
<accession>A0A8B7ZCI6</accession>
<evidence type="ECO:0000256" key="1">
    <source>
        <dbReference type="ARBA" id="ARBA00010415"/>
    </source>
</evidence>
<dbReference type="GO" id="GO:0003729">
    <property type="term" value="F:mRNA binding"/>
    <property type="evidence" value="ECO:0007669"/>
    <property type="project" value="TreeGrafter"/>
</dbReference>
<dbReference type="InterPro" id="IPR010920">
    <property type="entry name" value="LSM_dom_sf"/>
</dbReference>
<reference evidence="6" key="1">
    <citation type="submission" date="2025-08" db="UniProtKB">
        <authorList>
            <consortium name="RefSeq"/>
        </authorList>
    </citation>
    <scope>IDENTIFICATION</scope>
</reference>
<dbReference type="KEGG" id="aplc:110986077"/>
<gene>
    <name evidence="6" type="primary">LOC110986077</name>
</gene>
<dbReference type="GO" id="GO:0034063">
    <property type="term" value="P:stress granule assembly"/>
    <property type="evidence" value="ECO:0007669"/>
    <property type="project" value="TreeGrafter"/>
</dbReference>
<dbReference type="Proteomes" id="UP000694845">
    <property type="component" value="Unplaced"/>
</dbReference>
<feature type="compositionally biased region" description="Polar residues" evidence="3">
    <location>
        <begin position="171"/>
        <end position="206"/>
    </location>
</feature>
<dbReference type="SMART" id="SM01271">
    <property type="entry name" value="LSM14"/>
    <property type="match status" value="1"/>
</dbReference>
<dbReference type="PROSITE" id="PS51513">
    <property type="entry name" value="FFD"/>
    <property type="match status" value="1"/>
</dbReference>
<feature type="short sequence motif" description="FFD box" evidence="2">
    <location>
        <begin position="369"/>
        <end position="385"/>
    </location>
</feature>
<feature type="region of interest" description="Disordered" evidence="3">
    <location>
        <begin position="412"/>
        <end position="482"/>
    </location>
</feature>
<dbReference type="SMART" id="SM01199">
    <property type="entry name" value="FDF"/>
    <property type="match status" value="1"/>
</dbReference>
<proteinExistence type="inferred from homology"/>
<feature type="domain" description="FFD box profile" evidence="4">
    <location>
        <begin position="369"/>
        <end position="385"/>
    </location>
</feature>
<dbReference type="GeneID" id="110986077"/>
<feature type="compositionally biased region" description="Basic and acidic residues" evidence="3">
    <location>
        <begin position="229"/>
        <end position="278"/>
    </location>
</feature>
<dbReference type="InterPro" id="IPR025609">
    <property type="entry name" value="Lsm14-like_N"/>
</dbReference>
<evidence type="ECO:0000313" key="6">
    <source>
        <dbReference type="RefSeq" id="XP_022103383.1"/>
    </source>
</evidence>
<dbReference type="OMA" id="EQFSDMF"/>
<protein>
    <submittedName>
        <fullName evidence="6">Protein LSM14 homolog A-like isoform X1</fullName>
    </submittedName>
</protein>
<dbReference type="Gene3D" id="2.30.30.100">
    <property type="match status" value="1"/>
</dbReference>
<evidence type="ECO:0000256" key="2">
    <source>
        <dbReference type="PROSITE-ProRule" id="PRU00846"/>
    </source>
</evidence>
<evidence type="ECO:0000259" key="4">
    <source>
        <dbReference type="PROSITE" id="PS51513"/>
    </source>
</evidence>
<dbReference type="GO" id="GO:0000932">
    <property type="term" value="C:P-body"/>
    <property type="evidence" value="ECO:0007669"/>
    <property type="project" value="TreeGrafter"/>
</dbReference>
<feature type="compositionally biased region" description="Gly residues" evidence="3">
    <location>
        <begin position="415"/>
        <end position="439"/>
    </location>
</feature>
<evidence type="ECO:0000313" key="5">
    <source>
        <dbReference type="Proteomes" id="UP000694845"/>
    </source>
</evidence>
<comment type="similarity">
    <text evidence="1">Belongs to the LSM14 family.</text>
</comment>
<dbReference type="SUPFAM" id="SSF50182">
    <property type="entry name" value="Sm-like ribonucleoproteins"/>
    <property type="match status" value="1"/>
</dbReference>
<evidence type="ECO:0000256" key="3">
    <source>
        <dbReference type="SAM" id="MobiDB-lite"/>
    </source>
</evidence>
<dbReference type="OrthoDB" id="21539at2759"/>
<dbReference type="AlphaFoldDB" id="A0A8B7ZCI6"/>